<evidence type="ECO:0000256" key="1">
    <source>
        <dbReference type="SAM" id="MobiDB-lite"/>
    </source>
</evidence>
<feature type="transmembrane region" description="Helical" evidence="2">
    <location>
        <begin position="105"/>
        <end position="124"/>
    </location>
</feature>
<feature type="transmembrane region" description="Helical" evidence="2">
    <location>
        <begin position="497"/>
        <end position="517"/>
    </location>
</feature>
<dbReference type="Proteomes" id="UP000612362">
    <property type="component" value="Unassembled WGS sequence"/>
</dbReference>
<evidence type="ECO:0000256" key="2">
    <source>
        <dbReference type="SAM" id="Phobius"/>
    </source>
</evidence>
<dbReference type="PANTHER" id="PTHR41710:SF2">
    <property type="entry name" value="GLYCOSYL TRANSFERASE FAMILY 39_83 DOMAIN-CONTAINING PROTEIN"/>
    <property type="match status" value="1"/>
</dbReference>
<evidence type="ECO:0000313" key="5">
    <source>
        <dbReference type="Proteomes" id="UP000612362"/>
    </source>
</evidence>
<dbReference type="EMBL" id="BNJF01000001">
    <property type="protein sequence ID" value="GHO43117.1"/>
    <property type="molecule type" value="Genomic_DNA"/>
</dbReference>
<feature type="transmembrane region" description="Helical" evidence="2">
    <location>
        <begin position="611"/>
        <end position="631"/>
    </location>
</feature>
<name>A0A8J3HYS2_9CHLR</name>
<dbReference type="PANTHER" id="PTHR41710">
    <property type="entry name" value="GLYCOSYL TRANSFERASE, FAMILY 39"/>
    <property type="match status" value="1"/>
</dbReference>
<keyword evidence="2" id="KW-0812">Transmembrane</keyword>
<dbReference type="Pfam" id="PF13231">
    <property type="entry name" value="PMT_2"/>
    <property type="match status" value="1"/>
</dbReference>
<dbReference type="NCBIfam" id="TIGR03663">
    <property type="entry name" value="flippase activity-associated protein Agl23"/>
    <property type="match status" value="1"/>
</dbReference>
<sequence length="834" mass="94359">MQEEERNEDQRDETIVEPSPKELTPEEAVAFVPEVENAQDLPDVAPFLVPEPEESESTSESTPVIEEAVADQQIEQPFYEYEEAVPVPEQISQGFRFMRPSREQILRWAPFLGLMLLGAILRYWGLGDKPLHHDESLHAYYSLMLMHNLENWLGCFSPTSSCYRYDPLLHGPFQFHAIALVYQICQWLGLPEHGVNTTTVRIAAATLGTVIVGLPYFIRDYLGKYGALVASFLLAVSPSMVYFSRFAREDIYMACFTLLVVVAMARYCRDRSLSWLIIGSIAFALSYATKEATFLTIAIFGSFFVGLIVWDIGARFTLVRNTRDTNAGPIHALTQTWAPWAVLMLAVVAAPLALLFFRYMHNLSLYINDVKTKPLADTFVAQLKNVTVAIVPWLGIALGVYVLVILMMEYFEKLPVNDSRRRGLAKFVDPVRQPLLDVVTTMPWIHWVFAILCGWAVFLVLFTVIFTNIRGGIGDGIWQGLYYWLQQQQVARGDQPWYYYFLLIPLYEQVGLVFGIVGVIRCLIQPSRFRLFLVYWFLGSVVIYTWAGEKMPWLMIHMTMPMMLLAAIGLQPALVKVVAFVRERIVAAREKRAHEEGQLPVAEPHFHIQPVSAAGAIATLVVAVLLLLPTLQNMFQVSYVHAADGPHEMMVYVQTTPDVNKVMDQVAAVDKKAYGGQQNMPVSVMGDATWPFAWYLRDYHQTTFINTTEQDPCPAISGNPPVIIVGGDCLASYKASYQETYKVTTYHMRTWWDEGYKLPPCVPSKNDTCEGKPTWGGVGPLLWLSYGDTPPKNAQFDLGRASSNVWNWWWHRQAIGSTTGSYDMAILVRNDLAR</sequence>
<dbReference type="AlphaFoldDB" id="A0A8J3HYS2"/>
<feature type="region of interest" description="Disordered" evidence="1">
    <location>
        <begin position="1"/>
        <end position="25"/>
    </location>
</feature>
<dbReference type="InterPro" id="IPR019962">
    <property type="entry name" value="CHP03663"/>
</dbReference>
<feature type="transmembrane region" description="Helical" evidence="2">
    <location>
        <begin position="553"/>
        <end position="575"/>
    </location>
</feature>
<feature type="transmembrane region" description="Helical" evidence="2">
    <location>
        <begin position="295"/>
        <end position="316"/>
    </location>
</feature>
<feature type="transmembrane region" description="Helical" evidence="2">
    <location>
        <begin position="200"/>
        <end position="218"/>
    </location>
</feature>
<evidence type="ECO:0000313" key="4">
    <source>
        <dbReference type="EMBL" id="GHO43117.1"/>
    </source>
</evidence>
<feature type="transmembrane region" description="Helical" evidence="2">
    <location>
        <begin position="390"/>
        <end position="411"/>
    </location>
</feature>
<keyword evidence="5" id="KW-1185">Reference proteome</keyword>
<comment type="caution">
    <text evidence="4">The sequence shown here is derived from an EMBL/GenBank/DDBJ whole genome shotgun (WGS) entry which is preliminary data.</text>
</comment>
<protein>
    <recommendedName>
        <fullName evidence="3">Glycosyltransferase RgtA/B/C/D-like domain-containing protein</fullName>
    </recommendedName>
</protein>
<feature type="transmembrane region" description="Helical" evidence="2">
    <location>
        <begin position="225"/>
        <end position="245"/>
    </location>
</feature>
<keyword evidence="2" id="KW-0472">Membrane</keyword>
<reference evidence="4" key="1">
    <citation type="submission" date="2020-10" db="EMBL/GenBank/DDBJ databases">
        <title>Taxonomic study of unclassified bacteria belonging to the class Ktedonobacteria.</title>
        <authorList>
            <person name="Yabe S."/>
            <person name="Wang C.M."/>
            <person name="Zheng Y."/>
            <person name="Sakai Y."/>
            <person name="Cavaletti L."/>
            <person name="Monciardini P."/>
            <person name="Donadio S."/>
        </authorList>
    </citation>
    <scope>NUCLEOTIDE SEQUENCE</scope>
    <source>
        <strain evidence="4">SOSP1-1</strain>
    </source>
</reference>
<feature type="transmembrane region" description="Helical" evidence="2">
    <location>
        <begin position="273"/>
        <end position="289"/>
    </location>
</feature>
<organism evidence="4 5">
    <name type="scientific">Ktedonospora formicarum</name>
    <dbReference type="NCBI Taxonomy" id="2778364"/>
    <lineage>
        <taxon>Bacteria</taxon>
        <taxon>Bacillati</taxon>
        <taxon>Chloroflexota</taxon>
        <taxon>Ktedonobacteria</taxon>
        <taxon>Ktedonobacterales</taxon>
        <taxon>Ktedonobacteraceae</taxon>
        <taxon>Ktedonospora</taxon>
    </lineage>
</organism>
<feature type="compositionally biased region" description="Basic and acidic residues" evidence="1">
    <location>
        <begin position="8"/>
        <end position="24"/>
    </location>
</feature>
<evidence type="ECO:0000259" key="3">
    <source>
        <dbReference type="Pfam" id="PF13231"/>
    </source>
</evidence>
<accession>A0A8J3HYS2</accession>
<proteinExistence type="predicted"/>
<gene>
    <name evidence="4" type="ORF">KSX_12800</name>
</gene>
<feature type="transmembrane region" description="Helical" evidence="2">
    <location>
        <begin position="337"/>
        <end position="357"/>
    </location>
</feature>
<feature type="transmembrane region" description="Helical" evidence="2">
    <location>
        <begin position="444"/>
        <end position="466"/>
    </location>
</feature>
<feature type="transmembrane region" description="Helical" evidence="2">
    <location>
        <begin position="529"/>
        <end position="547"/>
    </location>
</feature>
<dbReference type="InterPro" id="IPR038731">
    <property type="entry name" value="RgtA/B/C-like"/>
</dbReference>
<feature type="domain" description="Glycosyltransferase RgtA/B/C/D-like" evidence="3">
    <location>
        <begin position="185"/>
        <end position="304"/>
    </location>
</feature>
<keyword evidence="2" id="KW-1133">Transmembrane helix</keyword>
<feature type="transmembrane region" description="Helical" evidence="2">
    <location>
        <begin position="251"/>
        <end position="268"/>
    </location>
</feature>